<dbReference type="EMBL" id="JANEYF010002773">
    <property type="protein sequence ID" value="KAJ8942398.1"/>
    <property type="molecule type" value="Genomic_DNA"/>
</dbReference>
<keyword evidence="3" id="KW-1185">Reference proteome</keyword>
<reference evidence="2" key="1">
    <citation type="journal article" date="2023" name="Insect Mol. Biol.">
        <title>Genome sequencing provides insights into the evolution of gene families encoding plant cell wall-degrading enzymes in longhorned beetles.</title>
        <authorList>
            <person name="Shin N.R."/>
            <person name="Okamura Y."/>
            <person name="Kirsch R."/>
            <person name="Pauchet Y."/>
        </authorList>
    </citation>
    <scope>NUCLEOTIDE SEQUENCE</scope>
    <source>
        <strain evidence="2">RBIC_L_NR</strain>
    </source>
</reference>
<evidence type="ECO:0000313" key="2">
    <source>
        <dbReference type="EMBL" id="KAJ8942398.1"/>
    </source>
</evidence>
<dbReference type="Proteomes" id="UP001162156">
    <property type="component" value="Unassembled WGS sequence"/>
</dbReference>
<evidence type="ECO:0000313" key="3">
    <source>
        <dbReference type="Proteomes" id="UP001162156"/>
    </source>
</evidence>
<feature type="compositionally biased region" description="Low complexity" evidence="1">
    <location>
        <begin position="149"/>
        <end position="158"/>
    </location>
</feature>
<feature type="compositionally biased region" description="Polar residues" evidence="1">
    <location>
        <begin position="136"/>
        <end position="148"/>
    </location>
</feature>
<feature type="compositionally biased region" description="Basic and acidic residues" evidence="1">
    <location>
        <begin position="232"/>
        <end position="245"/>
    </location>
</feature>
<gene>
    <name evidence="2" type="ORF">NQ314_010076</name>
</gene>
<comment type="caution">
    <text evidence="2">The sequence shown here is derived from an EMBL/GenBank/DDBJ whole genome shotgun (WGS) entry which is preliminary data.</text>
</comment>
<name>A0AAV8XVV6_9CUCU</name>
<feature type="region of interest" description="Disordered" evidence="1">
    <location>
        <begin position="117"/>
        <end position="262"/>
    </location>
</feature>
<feature type="compositionally biased region" description="Low complexity" evidence="1">
    <location>
        <begin position="246"/>
        <end position="262"/>
    </location>
</feature>
<organism evidence="2 3">
    <name type="scientific">Rhamnusium bicolor</name>
    <dbReference type="NCBI Taxonomy" id="1586634"/>
    <lineage>
        <taxon>Eukaryota</taxon>
        <taxon>Metazoa</taxon>
        <taxon>Ecdysozoa</taxon>
        <taxon>Arthropoda</taxon>
        <taxon>Hexapoda</taxon>
        <taxon>Insecta</taxon>
        <taxon>Pterygota</taxon>
        <taxon>Neoptera</taxon>
        <taxon>Endopterygota</taxon>
        <taxon>Coleoptera</taxon>
        <taxon>Polyphaga</taxon>
        <taxon>Cucujiformia</taxon>
        <taxon>Chrysomeloidea</taxon>
        <taxon>Cerambycidae</taxon>
        <taxon>Lepturinae</taxon>
        <taxon>Rhagiini</taxon>
        <taxon>Rhamnusium</taxon>
    </lineage>
</organism>
<protein>
    <submittedName>
        <fullName evidence="2">Uncharacterized protein</fullName>
    </submittedName>
</protein>
<proteinExistence type="predicted"/>
<feature type="compositionally biased region" description="Polar residues" evidence="1">
    <location>
        <begin position="166"/>
        <end position="191"/>
    </location>
</feature>
<evidence type="ECO:0000256" key="1">
    <source>
        <dbReference type="SAM" id="MobiDB-lite"/>
    </source>
</evidence>
<sequence>MFFMKKQIVISECFNGKEGVGGRPKFTDTLSTWILRILEMLLQVMRVMIKVSKVPLVQDLEVETLTWGLVEVDLGHHLHQADISLVFSQCHPQSPDSEPQSPQNCINLRSVVNSALSRSSSSDYSHPRSRPHTPKSPESISYRKSQTHSPSSPSGQPRSRFRSVSPLGNNVQINTPRSTSPHNSTCYSSPDSLIKGITKSSISDDDNISVKSGSTRGSKKSRSSRCSGRSSSTRDSRRTRLKSDNENSSDSSESSVDSSSQL</sequence>
<dbReference type="AlphaFoldDB" id="A0AAV8XVV6"/>
<accession>A0AAV8XVV6</accession>